<evidence type="ECO:0000256" key="3">
    <source>
        <dbReference type="ARBA" id="ARBA00022670"/>
    </source>
</evidence>
<evidence type="ECO:0000313" key="11">
    <source>
        <dbReference type="EMBL" id="KAF9985663.1"/>
    </source>
</evidence>
<dbReference type="InterPro" id="IPR004134">
    <property type="entry name" value="Peptidase_C1B"/>
</dbReference>
<evidence type="ECO:0000256" key="5">
    <source>
        <dbReference type="ARBA" id="ARBA00022807"/>
    </source>
</evidence>
<keyword evidence="8" id="KW-0496">Mitochondrion</keyword>
<evidence type="ECO:0000256" key="8">
    <source>
        <dbReference type="PIRNR" id="PIRNR005700"/>
    </source>
</evidence>
<dbReference type="EC" id="3.4.22.40" evidence="8"/>
<proteinExistence type="inferred from homology"/>
<comment type="subunit">
    <text evidence="7">Homohexamer. Binds to nucleic acids. Binds single-stranded DNA and RNA with higher affinity than double-stranded DNA.</text>
</comment>
<dbReference type="Pfam" id="PF03051">
    <property type="entry name" value="Peptidase_C1_2"/>
    <property type="match status" value="1"/>
</dbReference>
<feature type="active site" evidence="9">
    <location>
        <position position="439"/>
    </location>
</feature>
<dbReference type="OrthoDB" id="2666448at2759"/>
<comment type="function">
    <text evidence="8">Has aminopeptidase activity, shortening substrate peptides sequentially by 1 amino acid. Has bleomycin hydrolase activity, which can protect the cell from the toxic effects of bleomycin. Has homocysteine-thiolactonase activity, protecting the cell against homocysteine toxicity.</text>
</comment>
<dbReference type="GO" id="GO:0006508">
    <property type="term" value="P:proteolysis"/>
    <property type="evidence" value="ECO:0007669"/>
    <property type="project" value="UniProtKB-KW"/>
</dbReference>
<comment type="similarity">
    <text evidence="8">Belongs to the peptidase C1 family.</text>
</comment>
<dbReference type="SUPFAM" id="SSF54001">
    <property type="entry name" value="Cysteine proteinases"/>
    <property type="match status" value="1"/>
</dbReference>
<dbReference type="AlphaFoldDB" id="A0A9P6MAL4"/>
<evidence type="ECO:0000256" key="4">
    <source>
        <dbReference type="ARBA" id="ARBA00022801"/>
    </source>
</evidence>
<dbReference type="EMBL" id="JAAAHW010003284">
    <property type="protein sequence ID" value="KAF9985663.1"/>
    <property type="molecule type" value="Genomic_DNA"/>
</dbReference>
<protein>
    <recommendedName>
        <fullName evidence="8">Cysteine proteinase 1, mitochondrial</fullName>
        <ecNumber evidence="8">3.4.22.40</ecNumber>
    </recommendedName>
</protein>
<dbReference type="GO" id="GO:0004197">
    <property type="term" value="F:cysteine-type endopeptidase activity"/>
    <property type="evidence" value="ECO:0007669"/>
    <property type="project" value="UniProtKB-EC"/>
</dbReference>
<comment type="function">
    <text evidence="6">The normal physiological role of the enzyme is unknown, but it is not essential for the viability of yeast cells. Has aminopeptidase activity, shortening substrate peptides sequentially by 1 amino acid. Has bleomycin hydrolase activity, which can protect the cell from the toxic effects of bleomycin. Has homocysteine-thiolactonase activity, protecting the cell against homocysteine toxicity. Acts as a repressor in the GAL4 regulatory system, but this does not require either the peptidase or nucleic acid-binding activities.</text>
</comment>
<dbReference type="InterPro" id="IPR000169">
    <property type="entry name" value="Pept_cys_AS"/>
</dbReference>
<name>A0A9P6MAL4_9FUNG</name>
<dbReference type="GO" id="GO:0009636">
    <property type="term" value="P:response to toxic substance"/>
    <property type="evidence" value="ECO:0007669"/>
    <property type="project" value="TreeGrafter"/>
</dbReference>
<keyword evidence="5 8" id="KW-0788">Thiol protease</keyword>
<dbReference type="Gene3D" id="3.90.70.10">
    <property type="entry name" value="Cysteine proteinases"/>
    <property type="match status" value="1"/>
</dbReference>
<dbReference type="PANTHER" id="PTHR10363">
    <property type="entry name" value="BLEOMYCIN HYDROLASE"/>
    <property type="match status" value="1"/>
</dbReference>
<keyword evidence="2 8" id="KW-0963">Cytoplasm</keyword>
<dbReference type="PIRSF" id="PIRSF005700">
    <property type="entry name" value="PepC"/>
    <property type="match status" value="1"/>
</dbReference>
<evidence type="ECO:0000256" key="2">
    <source>
        <dbReference type="ARBA" id="ARBA00022490"/>
    </source>
</evidence>
<dbReference type="Proteomes" id="UP000749646">
    <property type="component" value="Unassembled WGS sequence"/>
</dbReference>
<sequence length="519" mass="59553">MGCNSSKHINLADNATISSYHRRRSSRKTDLPSYQSSPSSSSLTRVHPPAYSNNMKLDLNTEKQPILHEPQGLNHPKAILRQEKVELLSQEFRANPKNLMVQNAAHSIDFTTLITNRDVLIEDTHMFNTKIPTESMVTNQKNSGRCWIFAALNVFRLEIMNKYKLEELELSQGYLFFWDKFEKCNWFLECMIDLRDRDVNDRVVQHMLKEPINDGGQWDMLVNLVERYGVVPKAIYPETFSSSNSENLNKLVISKLRDYAVVLRRLAAHGHSLEDLRQEKDKSLKEIYNILAIVLGEPPKKSFTWSFRDKDKKYYEFNNVTPQSFFKDHVGYPVTETISLINDPRNKPLALYTVQYLGNITGGRPVRYVNAPIDDLKQLAIEKLKSGKPVWFGADVGKYLQRNAGILDPKIFQYDLAFNVNFTMTKAERLIHGDSLMTHAMVFTGVHLDEDGKAVRWRVENSWGNVGGDQGYLAMSDAWFTEFVYQVVLEKAIVPQKFLDVLQQPVHVLPAFDPMGALA</sequence>
<feature type="active site" evidence="9">
    <location>
        <position position="146"/>
    </location>
</feature>
<dbReference type="FunFam" id="3.90.70.10:FF:000021">
    <property type="entry name" value="Bleomycin hydrolase"/>
    <property type="match status" value="1"/>
</dbReference>
<reference evidence="11" key="1">
    <citation type="journal article" date="2020" name="Fungal Divers.">
        <title>Resolving the Mortierellaceae phylogeny through synthesis of multi-gene phylogenetics and phylogenomics.</title>
        <authorList>
            <person name="Vandepol N."/>
            <person name="Liber J."/>
            <person name="Desiro A."/>
            <person name="Na H."/>
            <person name="Kennedy M."/>
            <person name="Barry K."/>
            <person name="Grigoriev I.V."/>
            <person name="Miller A.N."/>
            <person name="O'Donnell K."/>
            <person name="Stajich J.E."/>
            <person name="Bonito G."/>
        </authorList>
    </citation>
    <scope>NUCLEOTIDE SEQUENCE</scope>
    <source>
        <strain evidence="11">MES-2147</strain>
    </source>
</reference>
<keyword evidence="3 8" id="KW-0645">Protease</keyword>
<dbReference type="GO" id="GO:0070005">
    <property type="term" value="F:cysteine-type aminopeptidase activity"/>
    <property type="evidence" value="ECO:0007669"/>
    <property type="project" value="InterPro"/>
</dbReference>
<feature type="region of interest" description="Disordered" evidence="10">
    <location>
        <begin position="1"/>
        <end position="55"/>
    </location>
</feature>
<organism evidence="11 12">
    <name type="scientific">Modicella reniformis</name>
    <dbReference type="NCBI Taxonomy" id="1440133"/>
    <lineage>
        <taxon>Eukaryota</taxon>
        <taxon>Fungi</taxon>
        <taxon>Fungi incertae sedis</taxon>
        <taxon>Mucoromycota</taxon>
        <taxon>Mortierellomycotina</taxon>
        <taxon>Mortierellomycetes</taxon>
        <taxon>Mortierellales</taxon>
        <taxon>Mortierellaceae</taxon>
        <taxon>Modicella</taxon>
    </lineage>
</organism>
<feature type="active site" evidence="9">
    <location>
        <position position="461"/>
    </location>
</feature>
<dbReference type="GO" id="GO:0005739">
    <property type="term" value="C:mitochondrion"/>
    <property type="evidence" value="ECO:0007669"/>
    <property type="project" value="UniProtKB-SubCell"/>
</dbReference>
<dbReference type="InterPro" id="IPR038765">
    <property type="entry name" value="Papain-like_cys_pep_sf"/>
</dbReference>
<evidence type="ECO:0000256" key="10">
    <source>
        <dbReference type="SAM" id="MobiDB-lite"/>
    </source>
</evidence>
<keyword evidence="4 8" id="KW-0378">Hydrolase</keyword>
<comment type="subcellular location">
    <subcellularLocation>
        <location evidence="8">Mitochondrion</location>
    </subcellularLocation>
    <subcellularLocation>
        <location evidence="8">Cytoplasm</location>
    </subcellularLocation>
</comment>
<accession>A0A9P6MAL4</accession>
<comment type="catalytic activity">
    <reaction evidence="1 8">
        <text>Inactivates bleomycin B2 (a cytotoxic glycometallopeptide) by hydrolysis of a carboxyamide bond of beta-aminoalanine, but also shows general aminopeptidase activity. The specificity varies somewhat with source, but amino acid arylamides of Met, Leu and Ala are preferred.</text>
        <dbReference type="EC" id="3.4.22.40"/>
    </reaction>
</comment>
<dbReference type="CDD" id="cd00585">
    <property type="entry name" value="Peptidase_C1B"/>
    <property type="match status" value="1"/>
</dbReference>
<dbReference type="PANTHER" id="PTHR10363:SF2">
    <property type="entry name" value="BLEOMYCIN HYDROLASE"/>
    <property type="match status" value="1"/>
</dbReference>
<feature type="compositionally biased region" description="Low complexity" evidence="10">
    <location>
        <begin position="32"/>
        <end position="42"/>
    </location>
</feature>
<comment type="caution">
    <text evidence="11">The sequence shown here is derived from an EMBL/GenBank/DDBJ whole genome shotgun (WGS) entry which is preliminary data.</text>
</comment>
<gene>
    <name evidence="11" type="ORF">BGZ65_010209</name>
</gene>
<feature type="compositionally biased region" description="Polar residues" evidence="10">
    <location>
        <begin position="1"/>
        <end position="19"/>
    </location>
</feature>
<keyword evidence="12" id="KW-1185">Reference proteome</keyword>
<dbReference type="GO" id="GO:0043418">
    <property type="term" value="P:homocysteine catabolic process"/>
    <property type="evidence" value="ECO:0007669"/>
    <property type="project" value="TreeGrafter"/>
</dbReference>
<evidence type="ECO:0000256" key="7">
    <source>
        <dbReference type="ARBA" id="ARBA00026080"/>
    </source>
</evidence>
<evidence type="ECO:0000256" key="1">
    <source>
        <dbReference type="ARBA" id="ARBA00000423"/>
    </source>
</evidence>
<evidence type="ECO:0000256" key="6">
    <source>
        <dbReference type="ARBA" id="ARBA00025347"/>
    </source>
</evidence>
<dbReference type="PROSITE" id="PS00139">
    <property type="entry name" value="THIOL_PROTEASE_CYS"/>
    <property type="match status" value="1"/>
</dbReference>
<evidence type="ECO:0000256" key="9">
    <source>
        <dbReference type="PIRSR" id="PIRSR005700-1"/>
    </source>
</evidence>
<evidence type="ECO:0000313" key="12">
    <source>
        <dbReference type="Proteomes" id="UP000749646"/>
    </source>
</evidence>